<dbReference type="InterPro" id="IPR036388">
    <property type="entry name" value="WH-like_DNA-bd_sf"/>
</dbReference>
<accession>A0A4Q1HLU9</accession>
<evidence type="ECO:0000256" key="1">
    <source>
        <dbReference type="ARBA" id="ARBA00010641"/>
    </source>
</evidence>
<reference evidence="7 8" key="1">
    <citation type="journal article" date="2017" name="Int. J. Syst. Evol. Microbiol.">
        <title>Achromobacter aloeverae sp. nov., isolated from the root of Aloe vera (L.) Burm.f.</title>
        <authorList>
            <person name="Kuncharoen N."/>
            <person name="Muramatsu Y."/>
            <person name="Shibata C."/>
            <person name="Kamakura Y."/>
            <person name="Nakagawa Y."/>
            <person name="Tanasupawat S."/>
        </authorList>
    </citation>
    <scope>NUCLEOTIDE SEQUENCE [LARGE SCALE GENOMIC DNA]</scope>
    <source>
        <strain evidence="7 8">AVA-1</strain>
    </source>
</reference>
<dbReference type="InterPro" id="IPR013249">
    <property type="entry name" value="RNA_pol_sigma70_r4_t2"/>
</dbReference>
<proteinExistence type="inferred from homology"/>
<comment type="similarity">
    <text evidence="1">Belongs to the sigma-70 factor family. ECF subfamily.</text>
</comment>
<dbReference type="Pfam" id="PF08281">
    <property type="entry name" value="Sigma70_r4_2"/>
    <property type="match status" value="1"/>
</dbReference>
<evidence type="ECO:0000259" key="5">
    <source>
        <dbReference type="Pfam" id="PF04542"/>
    </source>
</evidence>
<dbReference type="InterPro" id="IPR007627">
    <property type="entry name" value="RNA_pol_sigma70_r2"/>
</dbReference>
<keyword evidence="2" id="KW-0805">Transcription regulation</keyword>
<organism evidence="7 8">
    <name type="scientific">Achromobacter aloeverae</name>
    <dbReference type="NCBI Taxonomy" id="1750518"/>
    <lineage>
        <taxon>Bacteria</taxon>
        <taxon>Pseudomonadati</taxon>
        <taxon>Pseudomonadota</taxon>
        <taxon>Betaproteobacteria</taxon>
        <taxon>Burkholderiales</taxon>
        <taxon>Alcaligenaceae</taxon>
        <taxon>Achromobacter</taxon>
    </lineage>
</organism>
<dbReference type="SUPFAM" id="SSF88659">
    <property type="entry name" value="Sigma3 and sigma4 domains of RNA polymerase sigma factors"/>
    <property type="match status" value="1"/>
</dbReference>
<comment type="caution">
    <text evidence="7">The sequence shown here is derived from an EMBL/GenBank/DDBJ whole genome shotgun (WGS) entry which is preliminary data.</text>
</comment>
<evidence type="ECO:0000313" key="8">
    <source>
        <dbReference type="Proteomes" id="UP000290849"/>
    </source>
</evidence>
<dbReference type="OrthoDB" id="8684701at2"/>
<dbReference type="EMBL" id="PYAL01000003">
    <property type="protein sequence ID" value="RXN90635.1"/>
    <property type="molecule type" value="Genomic_DNA"/>
</dbReference>
<keyword evidence="4" id="KW-0804">Transcription</keyword>
<dbReference type="GO" id="GO:0003677">
    <property type="term" value="F:DNA binding"/>
    <property type="evidence" value="ECO:0007669"/>
    <property type="project" value="InterPro"/>
</dbReference>
<dbReference type="GO" id="GO:0006352">
    <property type="term" value="P:DNA-templated transcription initiation"/>
    <property type="evidence" value="ECO:0007669"/>
    <property type="project" value="InterPro"/>
</dbReference>
<dbReference type="PANTHER" id="PTHR43133:SF63">
    <property type="entry name" value="RNA POLYMERASE SIGMA FACTOR FECI-RELATED"/>
    <property type="match status" value="1"/>
</dbReference>
<evidence type="ECO:0000256" key="2">
    <source>
        <dbReference type="ARBA" id="ARBA00023015"/>
    </source>
</evidence>
<dbReference type="Gene3D" id="1.10.10.10">
    <property type="entry name" value="Winged helix-like DNA-binding domain superfamily/Winged helix DNA-binding domain"/>
    <property type="match status" value="1"/>
</dbReference>
<feature type="domain" description="RNA polymerase sigma-70 region 2" evidence="5">
    <location>
        <begin position="23"/>
        <end position="89"/>
    </location>
</feature>
<evidence type="ECO:0000256" key="4">
    <source>
        <dbReference type="ARBA" id="ARBA00023163"/>
    </source>
</evidence>
<gene>
    <name evidence="7" type="ORF">C7R54_12835</name>
</gene>
<dbReference type="SUPFAM" id="SSF88946">
    <property type="entry name" value="Sigma2 domain of RNA polymerase sigma factors"/>
    <property type="match status" value="1"/>
</dbReference>
<dbReference type="InterPro" id="IPR014284">
    <property type="entry name" value="RNA_pol_sigma-70_dom"/>
</dbReference>
<evidence type="ECO:0000313" key="7">
    <source>
        <dbReference type="EMBL" id="RXN90635.1"/>
    </source>
</evidence>
<dbReference type="GO" id="GO:0016987">
    <property type="term" value="F:sigma factor activity"/>
    <property type="evidence" value="ECO:0007669"/>
    <property type="project" value="UniProtKB-KW"/>
</dbReference>
<evidence type="ECO:0000256" key="3">
    <source>
        <dbReference type="ARBA" id="ARBA00023082"/>
    </source>
</evidence>
<protein>
    <submittedName>
        <fullName evidence="7">RNA polymerase subunit sigma</fullName>
    </submittedName>
</protein>
<dbReference type="Proteomes" id="UP000290849">
    <property type="component" value="Unassembled WGS sequence"/>
</dbReference>
<dbReference type="InterPro" id="IPR039425">
    <property type="entry name" value="RNA_pol_sigma-70-like"/>
</dbReference>
<keyword evidence="3" id="KW-0731">Sigma factor</keyword>
<dbReference type="AlphaFoldDB" id="A0A4Q1HLU9"/>
<dbReference type="PANTHER" id="PTHR43133">
    <property type="entry name" value="RNA POLYMERASE ECF-TYPE SIGMA FACTO"/>
    <property type="match status" value="1"/>
</dbReference>
<keyword evidence="8" id="KW-1185">Reference proteome</keyword>
<sequence>MREAGPGALSATELRVQHALQTLYRQHHGWLQGWLQRRLDNNACDAADLAQDTFVRLLAKSEPVSMRQPRAFLTTIAKGLLVDLWRRRELERAWVEALASLPEPVAPSPEERLGLFQTLAAIDYALARLPRRARQVFMWARLEGISCPAIGARLGVSLATVERDLAAALRLCYAARYES</sequence>
<dbReference type="Pfam" id="PF04542">
    <property type="entry name" value="Sigma70_r2"/>
    <property type="match status" value="1"/>
</dbReference>
<evidence type="ECO:0000259" key="6">
    <source>
        <dbReference type="Pfam" id="PF08281"/>
    </source>
</evidence>
<dbReference type="NCBIfam" id="TIGR02937">
    <property type="entry name" value="sigma70-ECF"/>
    <property type="match status" value="1"/>
</dbReference>
<dbReference type="InterPro" id="IPR013324">
    <property type="entry name" value="RNA_pol_sigma_r3/r4-like"/>
</dbReference>
<dbReference type="InterPro" id="IPR013325">
    <property type="entry name" value="RNA_pol_sigma_r2"/>
</dbReference>
<dbReference type="RefSeq" id="WP_129151060.1">
    <property type="nucleotide sequence ID" value="NZ_JBHSDO010000014.1"/>
</dbReference>
<feature type="domain" description="RNA polymerase sigma factor 70 region 4 type 2" evidence="6">
    <location>
        <begin position="120"/>
        <end position="172"/>
    </location>
</feature>
<dbReference type="Gene3D" id="1.10.1740.10">
    <property type="match status" value="1"/>
</dbReference>
<name>A0A4Q1HLU9_9BURK</name>